<keyword evidence="2" id="KW-1185">Reference proteome</keyword>
<dbReference type="AlphaFoldDB" id="A0A0N1ELM5"/>
<name>A0A0N1ELM5_9GAMM</name>
<dbReference type="OrthoDB" id="6402693at2"/>
<sequence length="152" mass="17484">MKIVIFFIILVVSFNVFSDMKISTPYVSIINLISSPDEYNKVEIKVAGYFLKTEEGNFLCLNMASCFSRGKERISIRGLSDLDVLKINNCHIGLTGKYLSLNKAAQGHWPLIGFMDVTREYSMSFYDGYEIVNDSCELFNQFQKIKYSKEKR</sequence>
<evidence type="ECO:0000313" key="2">
    <source>
        <dbReference type="Proteomes" id="UP000037848"/>
    </source>
</evidence>
<accession>A0A0N1ELM5</accession>
<gene>
    <name evidence="1" type="ORF">ADS77_07105</name>
</gene>
<protein>
    <submittedName>
        <fullName evidence="1">Uncharacterized protein</fullName>
    </submittedName>
</protein>
<dbReference type="EMBL" id="LHPH01000007">
    <property type="protein sequence ID" value="KPH63686.1"/>
    <property type="molecule type" value="Genomic_DNA"/>
</dbReference>
<organism evidence="1 2">
    <name type="scientific">Pseudoalteromonas porphyrae</name>
    <dbReference type="NCBI Taxonomy" id="187330"/>
    <lineage>
        <taxon>Bacteria</taxon>
        <taxon>Pseudomonadati</taxon>
        <taxon>Pseudomonadota</taxon>
        <taxon>Gammaproteobacteria</taxon>
        <taxon>Alteromonadales</taxon>
        <taxon>Pseudoalteromonadaceae</taxon>
        <taxon>Pseudoalteromonas</taxon>
    </lineage>
</organism>
<comment type="caution">
    <text evidence="1">The sequence shown here is derived from an EMBL/GenBank/DDBJ whole genome shotgun (WGS) entry which is preliminary data.</text>
</comment>
<evidence type="ECO:0000313" key="1">
    <source>
        <dbReference type="EMBL" id="KPH63686.1"/>
    </source>
</evidence>
<dbReference type="Proteomes" id="UP000037848">
    <property type="component" value="Unassembled WGS sequence"/>
</dbReference>
<dbReference type="PATRIC" id="fig|187330.3.peg.3446"/>
<dbReference type="RefSeq" id="WP_054453655.1">
    <property type="nucleotide sequence ID" value="NZ_LHPH01000007.1"/>
</dbReference>
<reference evidence="1 2" key="1">
    <citation type="submission" date="2015-08" db="EMBL/GenBank/DDBJ databases">
        <title>Draft Genome Sequence of Pseudoalteromonas porphyrae UCD-SED14.</title>
        <authorList>
            <person name="Coil D.A."/>
            <person name="Jospin G."/>
            <person name="Lee R.D."/>
            <person name="Eisen J.A."/>
        </authorList>
    </citation>
    <scope>NUCLEOTIDE SEQUENCE [LARGE SCALE GENOMIC DNA]</scope>
    <source>
        <strain evidence="1 2">UCD-SED14</strain>
    </source>
</reference>
<proteinExistence type="predicted"/>